<sequence length="460" mass="47610">MPSKQAAKQQYATMAAAKRDIKALFEAASRGDTKTVEGTKDLDKYKDGRGRSCLHFAAASGSVDCAKRILELAPQLSSQADDDGATPLHLAASRCRTAVVELLLKWGADAKGADSSGATPLHKACAPAEATTEAQECVKVLVENGADVNAQAKSSGTPLHWSAGCDAVEAMPASAEACATLLELGADPNCVDARGIAPILLAAAVGNADVVERLARKGADCGAVVAGGATVAHMCADRGDLAALKAVCENGANGRKACKHADADGRTAAGCAAVAGRRSCAEYACQITEEDFDELWTAAKNAPKTVDEKEPPPKPLPAPPSDEDALEARRLKDEGNAHTLKGEHAEALALYTRAIELDATQKTFFSNRCASRLALGDAAGALEDANDCVVLDGRWPKAHYRRGAALEATGDYEEAAAAYFDALKLDEKNSGLKKALQDCVARGRAAAAKARDEGGEGNGG</sequence>
<feature type="repeat" description="TPR" evidence="2">
    <location>
        <begin position="396"/>
        <end position="429"/>
    </location>
</feature>
<evidence type="ECO:0000313" key="6">
    <source>
        <dbReference type="Proteomes" id="UP000789595"/>
    </source>
</evidence>
<dbReference type="EMBL" id="HBIW01020268">
    <property type="protein sequence ID" value="CAE0701998.1"/>
    <property type="molecule type" value="Transcribed_RNA"/>
</dbReference>
<evidence type="ECO:0000256" key="3">
    <source>
        <dbReference type="SAM" id="MobiDB-lite"/>
    </source>
</evidence>
<feature type="region of interest" description="Disordered" evidence="3">
    <location>
        <begin position="303"/>
        <end position="323"/>
    </location>
</feature>
<reference evidence="5" key="2">
    <citation type="submission" date="2021-11" db="EMBL/GenBank/DDBJ databases">
        <authorList>
            <consortium name="Genoscope - CEA"/>
            <person name="William W."/>
        </authorList>
    </citation>
    <scope>NUCLEOTIDE SEQUENCE</scope>
</reference>
<dbReference type="InterPro" id="IPR051616">
    <property type="entry name" value="Cul2-RING_E3_ligase_SR"/>
</dbReference>
<dbReference type="Pfam" id="PF12796">
    <property type="entry name" value="Ank_2"/>
    <property type="match status" value="2"/>
</dbReference>
<dbReference type="OrthoDB" id="20872at2759"/>
<feature type="repeat" description="TPR" evidence="2">
    <location>
        <begin position="328"/>
        <end position="361"/>
    </location>
</feature>
<feature type="repeat" description="ANK" evidence="1">
    <location>
        <begin position="83"/>
        <end position="115"/>
    </location>
</feature>
<dbReference type="SUPFAM" id="SSF48403">
    <property type="entry name" value="Ankyrin repeat"/>
    <property type="match status" value="1"/>
</dbReference>
<dbReference type="Proteomes" id="UP000789595">
    <property type="component" value="Unassembled WGS sequence"/>
</dbReference>
<keyword evidence="6" id="KW-1185">Reference proteome</keyword>
<keyword evidence="2" id="KW-0802">TPR repeat</keyword>
<dbReference type="InterPro" id="IPR019734">
    <property type="entry name" value="TPR_rpt"/>
</dbReference>
<reference evidence="4" key="1">
    <citation type="submission" date="2021-01" db="EMBL/GenBank/DDBJ databases">
        <authorList>
            <person name="Corre E."/>
            <person name="Pelletier E."/>
            <person name="Niang G."/>
            <person name="Scheremetjew M."/>
            <person name="Finn R."/>
            <person name="Kale V."/>
            <person name="Holt S."/>
            <person name="Cochrane G."/>
            <person name="Meng A."/>
            <person name="Brown T."/>
            <person name="Cohen L."/>
        </authorList>
    </citation>
    <scope>NUCLEOTIDE SEQUENCE</scope>
    <source>
        <strain evidence="4">CCMP1756</strain>
    </source>
</reference>
<protein>
    <submittedName>
        <fullName evidence="4">Uncharacterized protein</fullName>
    </submittedName>
</protein>
<dbReference type="SMART" id="SM00248">
    <property type="entry name" value="ANK"/>
    <property type="match status" value="7"/>
</dbReference>
<proteinExistence type="predicted"/>
<dbReference type="PRINTS" id="PR01415">
    <property type="entry name" value="ANKYRIN"/>
</dbReference>
<dbReference type="PROSITE" id="PS50005">
    <property type="entry name" value="TPR"/>
    <property type="match status" value="2"/>
</dbReference>
<dbReference type="PANTHER" id="PTHR46224:SF6">
    <property type="entry name" value="ANKYRIN REPEAT FAMILY PROTEIN"/>
    <property type="match status" value="1"/>
</dbReference>
<dbReference type="Pfam" id="PF00515">
    <property type="entry name" value="TPR_1"/>
    <property type="match status" value="1"/>
</dbReference>
<dbReference type="AlphaFoldDB" id="A0A7S4EBN4"/>
<feature type="repeat" description="ANK" evidence="1">
    <location>
        <begin position="194"/>
        <end position="220"/>
    </location>
</feature>
<dbReference type="PANTHER" id="PTHR46224">
    <property type="entry name" value="ANKYRIN REPEAT FAMILY PROTEIN"/>
    <property type="match status" value="1"/>
</dbReference>
<name>A0A7S4EBN4_9STRA</name>
<dbReference type="Gene3D" id="1.25.40.20">
    <property type="entry name" value="Ankyrin repeat-containing domain"/>
    <property type="match status" value="2"/>
</dbReference>
<organism evidence="4">
    <name type="scientific">Pelagomonas calceolata</name>
    <dbReference type="NCBI Taxonomy" id="35677"/>
    <lineage>
        <taxon>Eukaryota</taxon>
        <taxon>Sar</taxon>
        <taxon>Stramenopiles</taxon>
        <taxon>Ochrophyta</taxon>
        <taxon>Pelagophyceae</taxon>
        <taxon>Pelagomonadales</taxon>
        <taxon>Pelagomonadaceae</taxon>
        <taxon>Pelagomonas</taxon>
    </lineage>
</organism>
<accession>A0A7S4EBN4</accession>
<evidence type="ECO:0000313" key="5">
    <source>
        <dbReference type="EMBL" id="CAH0374212.1"/>
    </source>
</evidence>
<dbReference type="PROSITE" id="PS50088">
    <property type="entry name" value="ANK_REPEAT"/>
    <property type="match status" value="3"/>
</dbReference>
<dbReference type="SMART" id="SM00028">
    <property type="entry name" value="TPR"/>
    <property type="match status" value="2"/>
</dbReference>
<dbReference type="InterPro" id="IPR002110">
    <property type="entry name" value="Ankyrin_rpt"/>
</dbReference>
<dbReference type="EMBL" id="CAKKNE010000004">
    <property type="protein sequence ID" value="CAH0374212.1"/>
    <property type="molecule type" value="Genomic_DNA"/>
</dbReference>
<evidence type="ECO:0000256" key="1">
    <source>
        <dbReference type="PROSITE-ProRule" id="PRU00023"/>
    </source>
</evidence>
<gene>
    <name evidence="4" type="ORF">PCAL00307_LOCUS17434</name>
    <name evidence="5" type="ORF">PECAL_4P14830</name>
</gene>
<evidence type="ECO:0000256" key="2">
    <source>
        <dbReference type="PROSITE-ProRule" id="PRU00339"/>
    </source>
</evidence>
<dbReference type="InterPro" id="IPR011990">
    <property type="entry name" value="TPR-like_helical_dom_sf"/>
</dbReference>
<feature type="repeat" description="ANK" evidence="1">
    <location>
        <begin position="116"/>
        <end position="153"/>
    </location>
</feature>
<evidence type="ECO:0000313" key="4">
    <source>
        <dbReference type="EMBL" id="CAE0701998.1"/>
    </source>
</evidence>
<keyword evidence="1" id="KW-0040">ANK repeat</keyword>
<dbReference type="SUPFAM" id="SSF48452">
    <property type="entry name" value="TPR-like"/>
    <property type="match status" value="1"/>
</dbReference>
<dbReference type="PROSITE" id="PS50297">
    <property type="entry name" value="ANK_REP_REGION"/>
    <property type="match status" value="3"/>
</dbReference>
<dbReference type="InterPro" id="IPR036770">
    <property type="entry name" value="Ankyrin_rpt-contain_sf"/>
</dbReference>
<dbReference type="Pfam" id="PF00023">
    <property type="entry name" value="Ank"/>
    <property type="match status" value="1"/>
</dbReference>
<dbReference type="Gene3D" id="1.25.40.10">
    <property type="entry name" value="Tetratricopeptide repeat domain"/>
    <property type="match status" value="1"/>
</dbReference>